<protein>
    <recommendedName>
        <fullName evidence="6">C2H2-type domain-containing protein</fullName>
    </recommendedName>
</protein>
<feature type="region of interest" description="Disordered" evidence="5">
    <location>
        <begin position="1"/>
        <end position="37"/>
    </location>
</feature>
<dbReference type="Proteomes" id="UP000053424">
    <property type="component" value="Unassembled WGS sequence"/>
</dbReference>
<organism evidence="7 8">
    <name type="scientific">Hebeloma cylindrosporum</name>
    <dbReference type="NCBI Taxonomy" id="76867"/>
    <lineage>
        <taxon>Eukaryota</taxon>
        <taxon>Fungi</taxon>
        <taxon>Dikarya</taxon>
        <taxon>Basidiomycota</taxon>
        <taxon>Agaricomycotina</taxon>
        <taxon>Agaricomycetes</taxon>
        <taxon>Agaricomycetidae</taxon>
        <taxon>Agaricales</taxon>
        <taxon>Agaricineae</taxon>
        <taxon>Hymenogastraceae</taxon>
        <taxon>Hebeloma</taxon>
    </lineage>
</organism>
<dbReference type="InterPro" id="IPR022755">
    <property type="entry name" value="Znf_C2H2_jaz"/>
</dbReference>
<evidence type="ECO:0000256" key="2">
    <source>
        <dbReference type="ARBA" id="ARBA00022771"/>
    </source>
</evidence>
<accession>A0A0C2XV95</accession>
<dbReference type="InterPro" id="IPR036236">
    <property type="entry name" value="Znf_C2H2_sf"/>
</dbReference>
<dbReference type="PROSITE" id="PS00028">
    <property type="entry name" value="ZINC_FINGER_C2H2_1"/>
    <property type="match status" value="2"/>
</dbReference>
<dbReference type="InterPro" id="IPR013087">
    <property type="entry name" value="Znf_C2H2_type"/>
</dbReference>
<gene>
    <name evidence="7" type="ORF">M413DRAFT_11099</name>
</gene>
<feature type="compositionally biased region" description="Basic and acidic residues" evidence="5">
    <location>
        <begin position="1"/>
        <end position="14"/>
    </location>
</feature>
<dbReference type="Pfam" id="PF12171">
    <property type="entry name" value="zf-C2H2_jaz"/>
    <property type="match status" value="1"/>
</dbReference>
<dbReference type="SMART" id="SM00355">
    <property type="entry name" value="ZnF_C2H2"/>
    <property type="match status" value="3"/>
</dbReference>
<sequence length="165" mass="18717">MSWEDYKRINDQPKTDMNASSDYFSESPTYGSDDKSSNPGCIDNDPYCNGCQRQFVNMVALNQHLFHSLRHHWCFECSRDFRSQNALIQHQDSLAHRGRDFKCPFCLGMFKSPSGVALHIESGCHNVSRHHVTAAVQAMNIVPNISTKRITGPAYSPTVAPLHRF</sequence>
<evidence type="ECO:0000256" key="4">
    <source>
        <dbReference type="PROSITE-ProRule" id="PRU00042"/>
    </source>
</evidence>
<evidence type="ECO:0000256" key="5">
    <source>
        <dbReference type="SAM" id="MobiDB-lite"/>
    </source>
</evidence>
<keyword evidence="1" id="KW-0479">Metal-binding</keyword>
<evidence type="ECO:0000256" key="3">
    <source>
        <dbReference type="ARBA" id="ARBA00022833"/>
    </source>
</evidence>
<keyword evidence="8" id="KW-1185">Reference proteome</keyword>
<evidence type="ECO:0000259" key="6">
    <source>
        <dbReference type="PROSITE" id="PS50157"/>
    </source>
</evidence>
<dbReference type="GO" id="GO:0008270">
    <property type="term" value="F:zinc ion binding"/>
    <property type="evidence" value="ECO:0007669"/>
    <property type="project" value="UniProtKB-KW"/>
</dbReference>
<keyword evidence="2 4" id="KW-0863">Zinc-finger</keyword>
<keyword evidence="3" id="KW-0862">Zinc</keyword>
<dbReference type="STRING" id="686832.A0A0C2XV95"/>
<feature type="compositionally biased region" description="Polar residues" evidence="5">
    <location>
        <begin position="15"/>
        <end position="30"/>
    </location>
</feature>
<proteinExistence type="predicted"/>
<dbReference type="PROSITE" id="PS50157">
    <property type="entry name" value="ZINC_FINGER_C2H2_2"/>
    <property type="match status" value="1"/>
</dbReference>
<evidence type="ECO:0000313" key="7">
    <source>
        <dbReference type="EMBL" id="KIM41568.1"/>
    </source>
</evidence>
<evidence type="ECO:0000256" key="1">
    <source>
        <dbReference type="ARBA" id="ARBA00022723"/>
    </source>
</evidence>
<dbReference type="SUPFAM" id="SSF57667">
    <property type="entry name" value="beta-beta-alpha zinc fingers"/>
    <property type="match status" value="1"/>
</dbReference>
<dbReference type="OrthoDB" id="6077919at2759"/>
<reference evidence="8" key="2">
    <citation type="submission" date="2015-01" db="EMBL/GenBank/DDBJ databases">
        <title>Evolutionary Origins and Diversification of the Mycorrhizal Mutualists.</title>
        <authorList>
            <consortium name="DOE Joint Genome Institute"/>
            <consortium name="Mycorrhizal Genomics Consortium"/>
            <person name="Kohler A."/>
            <person name="Kuo A."/>
            <person name="Nagy L.G."/>
            <person name="Floudas D."/>
            <person name="Copeland A."/>
            <person name="Barry K.W."/>
            <person name="Cichocki N."/>
            <person name="Veneault-Fourrey C."/>
            <person name="LaButti K."/>
            <person name="Lindquist E.A."/>
            <person name="Lipzen A."/>
            <person name="Lundell T."/>
            <person name="Morin E."/>
            <person name="Murat C."/>
            <person name="Riley R."/>
            <person name="Ohm R."/>
            <person name="Sun H."/>
            <person name="Tunlid A."/>
            <person name="Henrissat B."/>
            <person name="Grigoriev I.V."/>
            <person name="Hibbett D.S."/>
            <person name="Martin F."/>
        </authorList>
    </citation>
    <scope>NUCLEOTIDE SEQUENCE [LARGE SCALE GENOMIC DNA]</scope>
    <source>
        <strain evidence="8">h7</strain>
    </source>
</reference>
<dbReference type="HOGENOM" id="CLU_1610958_0_0_1"/>
<dbReference type="Gene3D" id="3.30.160.60">
    <property type="entry name" value="Classic Zinc Finger"/>
    <property type="match status" value="1"/>
</dbReference>
<evidence type="ECO:0000313" key="8">
    <source>
        <dbReference type="Proteomes" id="UP000053424"/>
    </source>
</evidence>
<dbReference type="AlphaFoldDB" id="A0A0C2XV95"/>
<feature type="domain" description="C2H2-type" evidence="6">
    <location>
        <begin position="72"/>
        <end position="101"/>
    </location>
</feature>
<reference evidence="7 8" key="1">
    <citation type="submission" date="2014-04" db="EMBL/GenBank/DDBJ databases">
        <authorList>
            <consortium name="DOE Joint Genome Institute"/>
            <person name="Kuo A."/>
            <person name="Gay G."/>
            <person name="Dore J."/>
            <person name="Kohler A."/>
            <person name="Nagy L.G."/>
            <person name="Floudas D."/>
            <person name="Copeland A."/>
            <person name="Barry K.W."/>
            <person name="Cichocki N."/>
            <person name="Veneault-Fourrey C."/>
            <person name="LaButti K."/>
            <person name="Lindquist E.A."/>
            <person name="Lipzen A."/>
            <person name="Lundell T."/>
            <person name="Morin E."/>
            <person name="Murat C."/>
            <person name="Sun H."/>
            <person name="Tunlid A."/>
            <person name="Henrissat B."/>
            <person name="Grigoriev I.V."/>
            <person name="Hibbett D.S."/>
            <person name="Martin F."/>
            <person name="Nordberg H.P."/>
            <person name="Cantor M.N."/>
            <person name="Hua S.X."/>
        </authorList>
    </citation>
    <scope>NUCLEOTIDE SEQUENCE [LARGE SCALE GENOMIC DNA]</scope>
    <source>
        <strain evidence="8">h7</strain>
    </source>
</reference>
<dbReference type="EMBL" id="KN831780">
    <property type="protein sequence ID" value="KIM41568.1"/>
    <property type="molecule type" value="Genomic_DNA"/>
</dbReference>
<name>A0A0C2XV95_HEBCY</name>